<evidence type="ECO:0000313" key="3">
    <source>
        <dbReference type="Proteomes" id="UP000006415"/>
    </source>
</evidence>
<evidence type="ECO:0000259" key="1">
    <source>
        <dbReference type="Pfam" id="PF13274"/>
    </source>
</evidence>
<dbReference type="HOGENOM" id="CLU_110683_1_1_11"/>
<protein>
    <recommendedName>
        <fullName evidence="1">Antitoxin SocA-like Panacea domain-containing protein</fullName>
    </recommendedName>
</protein>
<dbReference type="AlphaFoldDB" id="J0WZU9"/>
<feature type="domain" description="Antitoxin SocA-like Panacea" evidence="1">
    <location>
        <begin position="28"/>
        <end position="120"/>
    </location>
</feature>
<evidence type="ECO:0000313" key="2">
    <source>
        <dbReference type="EMBL" id="EJD65114.1"/>
    </source>
</evidence>
<comment type="caution">
    <text evidence="2">The sequence shown here is derived from an EMBL/GenBank/DDBJ whole genome shotgun (WGS) entry which is preliminary data.</text>
</comment>
<name>J0WZU9_9BIFI</name>
<organism evidence="2 3">
    <name type="scientific">Scardovia wiggsiae F0424</name>
    <dbReference type="NCBI Taxonomy" id="857290"/>
    <lineage>
        <taxon>Bacteria</taxon>
        <taxon>Bacillati</taxon>
        <taxon>Actinomycetota</taxon>
        <taxon>Actinomycetes</taxon>
        <taxon>Bifidobacteriales</taxon>
        <taxon>Bifidobacteriaceae</taxon>
        <taxon>Scardovia</taxon>
    </lineage>
</organism>
<gene>
    <name evidence="2" type="ORF">HMPREF9156_00558</name>
</gene>
<dbReference type="Proteomes" id="UP000006415">
    <property type="component" value="Unassembled WGS sequence"/>
</dbReference>
<dbReference type="OrthoDB" id="9799173at2"/>
<dbReference type="Pfam" id="PF13274">
    <property type="entry name" value="SocA_Panacea"/>
    <property type="match status" value="1"/>
</dbReference>
<dbReference type="RefSeq" id="WP_007147625.1">
    <property type="nucleotide sequence ID" value="NZ_AKCI01000001.1"/>
</dbReference>
<proteinExistence type="predicted"/>
<dbReference type="eggNOG" id="COG3600">
    <property type="taxonomic scope" value="Bacteria"/>
</dbReference>
<dbReference type="EMBL" id="AGZS01000002">
    <property type="protein sequence ID" value="EJD65114.1"/>
    <property type="molecule type" value="Genomic_DNA"/>
</dbReference>
<accession>J0WZU9</accession>
<keyword evidence="3" id="KW-1185">Reference proteome</keyword>
<sequence length="173" mass="19513">MTALKAMDIANDFISRYGADLYLTNLKLNKLVYYAQVESLRETGKPLFTDTVEAWDYGPVEPEVYRSFKLFGDGHIQTPLGAYTTDTYVNRIVDTVVEKYGYLTAFDLVNYSHRNGGAWKMVYDGSRNKPISIKTILSSQDVKEYPQLKGTLAQSADTVNKQFANALKLLEDA</sequence>
<reference evidence="2 3" key="1">
    <citation type="submission" date="2012-01" db="EMBL/GenBank/DDBJ databases">
        <title>The Genome Sequence of Scardovia wiggsiae F0424.</title>
        <authorList>
            <consortium name="The Broad Institute Genome Sequencing Platform"/>
            <person name="Earl A."/>
            <person name="Ward D."/>
            <person name="Feldgarden M."/>
            <person name="Gevers D."/>
            <person name="Izard J."/>
            <person name="Ganesan A."/>
            <person name="Baranova O.V."/>
            <person name="Blanton J.M."/>
            <person name="Tanner A.C."/>
            <person name="Mathney J."/>
            <person name="Dewhirst F.E."/>
            <person name="Young S.K."/>
            <person name="Zeng Q."/>
            <person name="Gargeya S."/>
            <person name="Fitzgerald M."/>
            <person name="Haas B."/>
            <person name="Abouelleil A."/>
            <person name="Alvarado L."/>
            <person name="Arachchi H.M."/>
            <person name="Berlin A."/>
            <person name="Chapman S.B."/>
            <person name="Gearin G."/>
            <person name="Goldberg J."/>
            <person name="Griggs A."/>
            <person name="Gujja S."/>
            <person name="Hansen M."/>
            <person name="Heiman D."/>
            <person name="Howarth C."/>
            <person name="Larimer J."/>
            <person name="Lui A."/>
            <person name="MacDonald P.J.P."/>
            <person name="McCowen C."/>
            <person name="Montmayeur A."/>
            <person name="Murphy C."/>
            <person name="Neiman D."/>
            <person name="Pearson M."/>
            <person name="Priest M."/>
            <person name="Roberts A."/>
            <person name="Saif S."/>
            <person name="Shea T."/>
            <person name="Sisk P."/>
            <person name="Stolte C."/>
            <person name="Sykes S."/>
            <person name="Wortman J."/>
            <person name="Nusbaum C."/>
            <person name="Birren B."/>
        </authorList>
    </citation>
    <scope>NUCLEOTIDE SEQUENCE [LARGE SCALE GENOMIC DNA]</scope>
    <source>
        <strain evidence="2 3">F0424</strain>
    </source>
</reference>
<dbReference type="InterPro" id="IPR025272">
    <property type="entry name" value="SocA_Panacea"/>
</dbReference>